<organism evidence="1 2">
    <name type="scientific">Vitreoscilla filiformis</name>
    <dbReference type="NCBI Taxonomy" id="63"/>
    <lineage>
        <taxon>Bacteria</taxon>
        <taxon>Pseudomonadati</taxon>
        <taxon>Pseudomonadota</taxon>
        <taxon>Betaproteobacteria</taxon>
        <taxon>Neisseriales</taxon>
        <taxon>Neisseriaceae</taxon>
        <taxon>Vitreoscilla</taxon>
    </lineage>
</organism>
<dbReference type="KEGG" id="vff:VITFI_CDS1716"/>
<evidence type="ECO:0000313" key="2">
    <source>
        <dbReference type="Proteomes" id="UP000199729"/>
    </source>
</evidence>
<dbReference type="Pfam" id="PF20112">
    <property type="entry name" value="DUF6502"/>
    <property type="match status" value="1"/>
</dbReference>
<accession>A0A221KEM0</accession>
<dbReference type="OrthoDB" id="6356376at2"/>
<gene>
    <name evidence="1" type="ORF">VITFI_CDS1716</name>
</gene>
<keyword evidence="2" id="KW-1185">Reference proteome</keyword>
<name>A0A221KEM0_VITFI</name>
<sequence>MLDPASAPPALSGPQADQAAVLGALDLILGPLARLCVARGVSIQALEEHVRRAVVRAARDACEHEHPHHPPHRLTSRISTMTGLTRREVARLEAHHPPKRNTSRSLVADVLAHWQALPGARDDQGAWQPLPRTGPAPSFESLAAQVTQDVHPRSLLDELLRLGWVSHDPAHDWLTLCPEAFVPRHDVTQMLRYLGDNVGDHLEAAVLNVQGDGRAHFEQALFADELSAESLAQIRPLIAAQWQHLLTTLAPALSALMDEDRAQGRLADQCVRLGLYSFSRPMTEPPPAPASDS</sequence>
<dbReference type="InterPro" id="IPR045445">
    <property type="entry name" value="DUF6502"/>
</dbReference>
<dbReference type="RefSeq" id="WP_089416586.1">
    <property type="nucleotide sequence ID" value="NZ_CP022423.1"/>
</dbReference>
<dbReference type="EMBL" id="CP022423">
    <property type="protein sequence ID" value="ASM77494.1"/>
    <property type="molecule type" value="Genomic_DNA"/>
</dbReference>
<protein>
    <submittedName>
        <fullName evidence="1">Uncharacterized protein</fullName>
    </submittedName>
</protein>
<proteinExistence type="predicted"/>
<dbReference type="Proteomes" id="UP000199729">
    <property type="component" value="Chromosome"/>
</dbReference>
<reference evidence="1 2" key="1">
    <citation type="submission" date="2017-07" db="EMBL/GenBank/DDBJ databases">
        <title>Complete Genome Sequence of the cosmetic ferment Vitreoscilla filiformis (ATCC15551).</title>
        <authorList>
            <person name="Contreras S."/>
            <person name="Sagory-Zalkind P."/>
            <person name="Blanquart H."/>
            <person name="Iltis A."/>
            <person name="Morand S.C."/>
        </authorList>
    </citation>
    <scope>NUCLEOTIDE SEQUENCE [LARGE SCALE GENOMIC DNA]</scope>
    <source>
        <strain evidence="1 2">ATCC 15551</strain>
    </source>
</reference>
<dbReference type="AlphaFoldDB" id="A0A221KEM0"/>
<evidence type="ECO:0000313" key="1">
    <source>
        <dbReference type="EMBL" id="ASM77494.1"/>
    </source>
</evidence>